<keyword evidence="2" id="KW-1133">Transmembrane helix</keyword>
<evidence type="ECO:0000256" key="2">
    <source>
        <dbReference type="SAM" id="Phobius"/>
    </source>
</evidence>
<evidence type="ECO:0008006" key="5">
    <source>
        <dbReference type="Google" id="ProtNLM"/>
    </source>
</evidence>
<feature type="compositionally biased region" description="Polar residues" evidence="1">
    <location>
        <begin position="11"/>
        <end position="22"/>
    </location>
</feature>
<reference evidence="3 4" key="1">
    <citation type="submission" date="2016-11" db="EMBL/GenBank/DDBJ databases">
        <title>The macronuclear genome of Stentor coeruleus: a giant cell with tiny introns.</title>
        <authorList>
            <person name="Slabodnick M."/>
            <person name="Ruby J.G."/>
            <person name="Reiff S.B."/>
            <person name="Swart E.C."/>
            <person name="Gosai S."/>
            <person name="Prabakaran S."/>
            <person name="Witkowska E."/>
            <person name="Larue G.E."/>
            <person name="Fisher S."/>
            <person name="Freeman R.M."/>
            <person name="Gunawardena J."/>
            <person name="Chu W."/>
            <person name="Stover N.A."/>
            <person name="Gregory B.D."/>
            <person name="Nowacki M."/>
            <person name="Derisi J."/>
            <person name="Roy S.W."/>
            <person name="Marshall W.F."/>
            <person name="Sood P."/>
        </authorList>
    </citation>
    <scope>NUCLEOTIDE SEQUENCE [LARGE SCALE GENOMIC DNA]</scope>
    <source>
        <strain evidence="3">WM001</strain>
    </source>
</reference>
<evidence type="ECO:0000313" key="3">
    <source>
        <dbReference type="EMBL" id="OMJ65887.1"/>
    </source>
</evidence>
<evidence type="ECO:0000313" key="4">
    <source>
        <dbReference type="Proteomes" id="UP000187209"/>
    </source>
</evidence>
<keyword evidence="2" id="KW-0812">Transmembrane</keyword>
<protein>
    <recommendedName>
        <fullName evidence="5">Transmembrane protein</fullName>
    </recommendedName>
</protein>
<accession>A0A1R2AMX8</accession>
<dbReference type="Proteomes" id="UP000187209">
    <property type="component" value="Unassembled WGS sequence"/>
</dbReference>
<comment type="caution">
    <text evidence="3">The sequence shown here is derived from an EMBL/GenBank/DDBJ whole genome shotgun (WGS) entry which is preliminary data.</text>
</comment>
<organism evidence="3 4">
    <name type="scientific">Stentor coeruleus</name>
    <dbReference type="NCBI Taxonomy" id="5963"/>
    <lineage>
        <taxon>Eukaryota</taxon>
        <taxon>Sar</taxon>
        <taxon>Alveolata</taxon>
        <taxon>Ciliophora</taxon>
        <taxon>Postciliodesmatophora</taxon>
        <taxon>Heterotrichea</taxon>
        <taxon>Heterotrichida</taxon>
        <taxon>Stentoridae</taxon>
        <taxon>Stentor</taxon>
    </lineage>
</organism>
<feature type="transmembrane region" description="Helical" evidence="2">
    <location>
        <begin position="41"/>
        <end position="66"/>
    </location>
</feature>
<keyword evidence="4" id="KW-1185">Reference proteome</keyword>
<evidence type="ECO:0000256" key="1">
    <source>
        <dbReference type="SAM" id="MobiDB-lite"/>
    </source>
</evidence>
<keyword evidence="2" id="KW-0472">Membrane</keyword>
<dbReference type="AlphaFoldDB" id="A0A1R2AMX8"/>
<gene>
    <name evidence="3" type="ORF">SteCoe_37469</name>
</gene>
<sequence>MDSPIIEESKNGSGARSWGTNRSIHRNMTDEESLHPKKLNFFHYACIGMFLGFASCTVAATIYAFAS</sequence>
<feature type="region of interest" description="Disordered" evidence="1">
    <location>
        <begin position="1"/>
        <end position="22"/>
    </location>
</feature>
<name>A0A1R2AMX8_9CILI</name>
<proteinExistence type="predicted"/>
<dbReference type="EMBL" id="MPUH01001901">
    <property type="protein sequence ID" value="OMJ65887.1"/>
    <property type="molecule type" value="Genomic_DNA"/>
</dbReference>